<keyword evidence="3" id="KW-1185">Reference proteome</keyword>
<comment type="caution">
    <text evidence="2">The sequence shown here is derived from an EMBL/GenBank/DDBJ whole genome shotgun (WGS) entry which is preliminary data.</text>
</comment>
<dbReference type="EMBL" id="SRLO01000928">
    <property type="protein sequence ID" value="TNN44041.1"/>
    <property type="molecule type" value="Genomic_DNA"/>
</dbReference>
<feature type="region of interest" description="Disordered" evidence="1">
    <location>
        <begin position="1"/>
        <end position="33"/>
    </location>
</feature>
<evidence type="ECO:0000256" key="1">
    <source>
        <dbReference type="SAM" id="MobiDB-lite"/>
    </source>
</evidence>
<evidence type="ECO:0000313" key="2">
    <source>
        <dbReference type="EMBL" id="TNN44041.1"/>
    </source>
</evidence>
<dbReference type="AlphaFoldDB" id="A0A4Z2FSR8"/>
<gene>
    <name evidence="2" type="ORF">EYF80_045765</name>
</gene>
<dbReference type="Proteomes" id="UP000314294">
    <property type="component" value="Unassembled WGS sequence"/>
</dbReference>
<sequence length="72" mass="8340">MKSDGHVGVNMLMRRNPTEERPGLSWQKARQHDFKPESHVLQRLKQMIRSIRDTVTKRKGVGEERWEGEGGG</sequence>
<protein>
    <submittedName>
        <fullName evidence="2">Uncharacterized protein</fullName>
    </submittedName>
</protein>
<evidence type="ECO:0000313" key="3">
    <source>
        <dbReference type="Proteomes" id="UP000314294"/>
    </source>
</evidence>
<organism evidence="2 3">
    <name type="scientific">Liparis tanakae</name>
    <name type="common">Tanaka's snailfish</name>
    <dbReference type="NCBI Taxonomy" id="230148"/>
    <lineage>
        <taxon>Eukaryota</taxon>
        <taxon>Metazoa</taxon>
        <taxon>Chordata</taxon>
        <taxon>Craniata</taxon>
        <taxon>Vertebrata</taxon>
        <taxon>Euteleostomi</taxon>
        <taxon>Actinopterygii</taxon>
        <taxon>Neopterygii</taxon>
        <taxon>Teleostei</taxon>
        <taxon>Neoteleostei</taxon>
        <taxon>Acanthomorphata</taxon>
        <taxon>Eupercaria</taxon>
        <taxon>Perciformes</taxon>
        <taxon>Cottioidei</taxon>
        <taxon>Cottales</taxon>
        <taxon>Liparidae</taxon>
        <taxon>Liparis</taxon>
    </lineage>
</organism>
<proteinExistence type="predicted"/>
<reference evidence="2 3" key="1">
    <citation type="submission" date="2019-03" db="EMBL/GenBank/DDBJ databases">
        <title>First draft genome of Liparis tanakae, snailfish: a comprehensive survey of snailfish specific genes.</title>
        <authorList>
            <person name="Kim W."/>
            <person name="Song I."/>
            <person name="Jeong J.-H."/>
            <person name="Kim D."/>
            <person name="Kim S."/>
            <person name="Ryu S."/>
            <person name="Song J.Y."/>
            <person name="Lee S.K."/>
        </authorList>
    </citation>
    <scope>NUCLEOTIDE SEQUENCE [LARGE SCALE GENOMIC DNA]</scope>
    <source>
        <tissue evidence="2">Muscle</tissue>
    </source>
</reference>
<accession>A0A4Z2FSR8</accession>
<name>A0A4Z2FSR8_9TELE</name>